<dbReference type="Pfam" id="PF06122">
    <property type="entry name" value="TraH"/>
    <property type="match status" value="1"/>
</dbReference>
<name>A0A4R8FD04_9GAMM</name>
<protein>
    <submittedName>
        <fullName evidence="2">Conjugative transfer pilus assembly protein TraH</fullName>
    </submittedName>
</protein>
<evidence type="ECO:0000256" key="1">
    <source>
        <dbReference type="SAM" id="SignalP"/>
    </source>
</evidence>
<reference evidence="2 3" key="1">
    <citation type="submission" date="2019-03" db="EMBL/GenBank/DDBJ databases">
        <title>Freshwater and sediment microbial communities from various areas in North America, analyzing microbe dynamics in response to fracking.</title>
        <authorList>
            <person name="Lamendella R."/>
        </authorList>
    </citation>
    <scope>NUCLEOTIDE SEQUENCE [LARGE SCALE GENOMIC DNA]</scope>
    <source>
        <strain evidence="2 3">6_TX</strain>
    </source>
</reference>
<organism evidence="2 3">
    <name type="scientific">Modicisalibacter xianhensis</name>
    <dbReference type="NCBI Taxonomy" id="442341"/>
    <lineage>
        <taxon>Bacteria</taxon>
        <taxon>Pseudomonadati</taxon>
        <taxon>Pseudomonadota</taxon>
        <taxon>Gammaproteobacteria</taxon>
        <taxon>Oceanospirillales</taxon>
        <taxon>Halomonadaceae</taxon>
        <taxon>Modicisalibacter</taxon>
    </lineage>
</organism>
<evidence type="ECO:0000313" key="2">
    <source>
        <dbReference type="EMBL" id="TDX23690.1"/>
    </source>
</evidence>
<dbReference type="AlphaFoldDB" id="A0A4R8FD04"/>
<dbReference type="InterPro" id="IPR010927">
    <property type="entry name" value="T4SS_TraH"/>
</dbReference>
<dbReference type="RefSeq" id="WP_243836336.1">
    <property type="nucleotide sequence ID" value="NZ_SOEC01000024.1"/>
</dbReference>
<feature type="chain" id="PRO_5020414581" evidence="1">
    <location>
        <begin position="22"/>
        <end position="462"/>
    </location>
</feature>
<gene>
    <name evidence="2" type="ORF">DFO67_1247</name>
</gene>
<feature type="signal peptide" evidence="1">
    <location>
        <begin position="1"/>
        <end position="21"/>
    </location>
</feature>
<evidence type="ECO:0000313" key="3">
    <source>
        <dbReference type="Proteomes" id="UP000294489"/>
    </source>
</evidence>
<proteinExistence type="predicted"/>
<dbReference type="EMBL" id="SOEC01000024">
    <property type="protein sequence ID" value="TDX23690.1"/>
    <property type="molecule type" value="Genomic_DNA"/>
</dbReference>
<accession>A0A4R8FD04</accession>
<comment type="caution">
    <text evidence="2">The sequence shown here is derived from an EMBL/GenBank/DDBJ whole genome shotgun (WGS) entry which is preliminary data.</text>
</comment>
<keyword evidence="1" id="KW-0732">Signal</keyword>
<dbReference type="Proteomes" id="UP000294489">
    <property type="component" value="Unassembled WGS sequence"/>
</dbReference>
<sequence>MKTTVLAACVSAALLTPIASSANGLQAQLDRLFDGMTQTTQAGVWETQRRGVIAGGRTTAKTNIMTTSLVQVSPPSWKAGCGGVDLFGGSFSFINSDQLVQLLRTVAANATGYAFQLALSNVFPDGAAWIENFQKKIQAMNQAMANSCQLAQGLVNDTVDAMNVKLENDVRTDASAKGVLSGFFDGFTETSGSSTRKELKNNSPDEYQQHIGNIMWKQLRHNGAHSWFAFGDNAMLESIMSLTGTVIIRDLEDDSNPVVTLPGNLVSLSDFIDGGNIEVYSCTGDSSDCMIDGADTTKTVSLKGLRKQILDLMLGDGLSIGMIDKLALNQATASNDELAFVSNLPNSTGSLVRSLAALNPSSARLFVNEAAGAIALNMVYYLGQDMLRAGKQALSNSRNPHARQALDILNESEQRMMQDYQVLSDQYGSLPDLIRDYNAIIENVRKQKYMLSSLTNQSRGAQ</sequence>